<sequence length="40" mass="4861">LPRSIFDNTGHIVQVQLWSLHEDNFHKIQQFLKNYFEGFL</sequence>
<name>A0ACA9NFM6_9GLOM</name>
<evidence type="ECO:0000313" key="1">
    <source>
        <dbReference type="EMBL" id="CAG8645249.1"/>
    </source>
</evidence>
<comment type="caution">
    <text evidence="1">The sequence shown here is derived from an EMBL/GenBank/DDBJ whole genome shotgun (WGS) entry which is preliminary data.</text>
</comment>
<dbReference type="EMBL" id="CAJVPW010013457">
    <property type="protein sequence ID" value="CAG8645249.1"/>
    <property type="molecule type" value="Genomic_DNA"/>
</dbReference>
<keyword evidence="2" id="KW-1185">Reference proteome</keyword>
<feature type="non-terminal residue" evidence="1">
    <location>
        <position position="1"/>
    </location>
</feature>
<organism evidence="1 2">
    <name type="scientific">Cetraspora pellucida</name>
    <dbReference type="NCBI Taxonomy" id="1433469"/>
    <lineage>
        <taxon>Eukaryota</taxon>
        <taxon>Fungi</taxon>
        <taxon>Fungi incertae sedis</taxon>
        <taxon>Mucoromycota</taxon>
        <taxon>Glomeromycotina</taxon>
        <taxon>Glomeromycetes</taxon>
        <taxon>Diversisporales</taxon>
        <taxon>Gigasporaceae</taxon>
        <taxon>Cetraspora</taxon>
    </lineage>
</organism>
<evidence type="ECO:0000313" key="2">
    <source>
        <dbReference type="Proteomes" id="UP000789366"/>
    </source>
</evidence>
<reference evidence="1" key="1">
    <citation type="submission" date="2021-06" db="EMBL/GenBank/DDBJ databases">
        <authorList>
            <person name="Kallberg Y."/>
            <person name="Tangrot J."/>
            <person name="Rosling A."/>
        </authorList>
    </citation>
    <scope>NUCLEOTIDE SEQUENCE</scope>
    <source>
        <strain evidence="1">28 12/20/2015</strain>
    </source>
</reference>
<accession>A0ACA9NFM6</accession>
<proteinExistence type="predicted"/>
<gene>
    <name evidence="1" type="ORF">SPELUC_LOCUS8717</name>
</gene>
<protein>
    <submittedName>
        <fullName evidence="1">2740_t:CDS:1</fullName>
    </submittedName>
</protein>
<dbReference type="Proteomes" id="UP000789366">
    <property type="component" value="Unassembled WGS sequence"/>
</dbReference>